<protein>
    <recommendedName>
        <fullName evidence="2">Protein kinase domain-containing protein</fullName>
    </recommendedName>
</protein>
<keyword evidence="4" id="KW-1185">Reference proteome</keyword>
<accession>A0A6A6LL71</accession>
<dbReference type="Pfam" id="PF00069">
    <property type="entry name" value="Pkinase"/>
    <property type="match status" value="1"/>
</dbReference>
<sequence>MHMAPELAYRPPTVQADVYSLGVVMLEIVSGKPSIDYNPAGEENRYLINTASSLRKQGRMLDLVDEKLSMTADCRSEAMTILNIAMQCLNVVPDSRPTMSEIVSELQRCFNIIPQVDTLLPAS</sequence>
<proteinExistence type="predicted"/>
<dbReference type="GO" id="GO:0005524">
    <property type="term" value="F:ATP binding"/>
    <property type="evidence" value="ECO:0007669"/>
    <property type="project" value="InterPro"/>
</dbReference>
<dbReference type="PANTHER" id="PTHR48006:SF60">
    <property type="entry name" value="PROTEIN KINASE DOMAIN-CONTAINING PROTEIN"/>
    <property type="match status" value="1"/>
</dbReference>
<organism evidence="3 4">
    <name type="scientific">Hevea brasiliensis</name>
    <name type="common">Para rubber tree</name>
    <name type="synonym">Siphonia brasiliensis</name>
    <dbReference type="NCBI Taxonomy" id="3981"/>
    <lineage>
        <taxon>Eukaryota</taxon>
        <taxon>Viridiplantae</taxon>
        <taxon>Streptophyta</taxon>
        <taxon>Embryophyta</taxon>
        <taxon>Tracheophyta</taxon>
        <taxon>Spermatophyta</taxon>
        <taxon>Magnoliopsida</taxon>
        <taxon>eudicotyledons</taxon>
        <taxon>Gunneridae</taxon>
        <taxon>Pentapetalae</taxon>
        <taxon>rosids</taxon>
        <taxon>fabids</taxon>
        <taxon>Malpighiales</taxon>
        <taxon>Euphorbiaceae</taxon>
        <taxon>Crotonoideae</taxon>
        <taxon>Micrandreae</taxon>
        <taxon>Hevea</taxon>
    </lineage>
</organism>
<dbReference type="AlphaFoldDB" id="A0A6A6LL71"/>
<dbReference type="Proteomes" id="UP000467840">
    <property type="component" value="Chromosome 4"/>
</dbReference>
<reference evidence="3 4" key="1">
    <citation type="journal article" date="2020" name="Mol. Plant">
        <title>The Chromosome-Based Rubber Tree Genome Provides New Insights into Spurge Genome Evolution and Rubber Biosynthesis.</title>
        <authorList>
            <person name="Liu J."/>
            <person name="Shi C."/>
            <person name="Shi C.C."/>
            <person name="Li W."/>
            <person name="Zhang Q.J."/>
            <person name="Zhang Y."/>
            <person name="Li K."/>
            <person name="Lu H.F."/>
            <person name="Shi C."/>
            <person name="Zhu S.T."/>
            <person name="Xiao Z.Y."/>
            <person name="Nan H."/>
            <person name="Yue Y."/>
            <person name="Zhu X.G."/>
            <person name="Wu Y."/>
            <person name="Hong X.N."/>
            <person name="Fan G.Y."/>
            <person name="Tong Y."/>
            <person name="Zhang D."/>
            <person name="Mao C.L."/>
            <person name="Liu Y.L."/>
            <person name="Hao S.J."/>
            <person name="Liu W.Q."/>
            <person name="Lv M.Q."/>
            <person name="Zhang H.B."/>
            <person name="Liu Y."/>
            <person name="Hu-Tang G.R."/>
            <person name="Wang J.P."/>
            <person name="Wang J.H."/>
            <person name="Sun Y.H."/>
            <person name="Ni S.B."/>
            <person name="Chen W.B."/>
            <person name="Zhang X.C."/>
            <person name="Jiao Y.N."/>
            <person name="Eichler E.E."/>
            <person name="Li G.H."/>
            <person name="Liu X."/>
            <person name="Gao L.Z."/>
        </authorList>
    </citation>
    <scope>NUCLEOTIDE SEQUENCE [LARGE SCALE GENOMIC DNA]</scope>
    <source>
        <strain evidence="4">cv. GT1</strain>
        <tissue evidence="3">Leaf</tissue>
    </source>
</reference>
<dbReference type="Gene3D" id="1.10.510.10">
    <property type="entry name" value="Transferase(Phosphotransferase) domain 1"/>
    <property type="match status" value="1"/>
</dbReference>
<dbReference type="GO" id="GO:0004672">
    <property type="term" value="F:protein kinase activity"/>
    <property type="evidence" value="ECO:0007669"/>
    <property type="project" value="InterPro"/>
</dbReference>
<evidence type="ECO:0000313" key="3">
    <source>
        <dbReference type="EMBL" id="KAF2302181.1"/>
    </source>
</evidence>
<dbReference type="PROSITE" id="PS50011">
    <property type="entry name" value="PROTEIN_KINASE_DOM"/>
    <property type="match status" value="1"/>
</dbReference>
<dbReference type="SUPFAM" id="SSF56112">
    <property type="entry name" value="Protein kinase-like (PK-like)"/>
    <property type="match status" value="1"/>
</dbReference>
<evidence type="ECO:0000259" key="2">
    <source>
        <dbReference type="PROSITE" id="PS50011"/>
    </source>
</evidence>
<evidence type="ECO:0000256" key="1">
    <source>
        <dbReference type="ARBA" id="ARBA00004479"/>
    </source>
</evidence>
<dbReference type="PANTHER" id="PTHR48006">
    <property type="entry name" value="LEUCINE-RICH REPEAT-CONTAINING PROTEIN DDB_G0281931-RELATED"/>
    <property type="match status" value="1"/>
</dbReference>
<name>A0A6A6LL71_HEVBR</name>
<comment type="caution">
    <text evidence="3">The sequence shown here is derived from an EMBL/GenBank/DDBJ whole genome shotgun (WGS) entry which is preliminary data.</text>
</comment>
<dbReference type="InterPro" id="IPR051824">
    <property type="entry name" value="LRR_Rcpt-Like_S/T_Kinase"/>
</dbReference>
<evidence type="ECO:0000313" key="4">
    <source>
        <dbReference type="Proteomes" id="UP000467840"/>
    </source>
</evidence>
<dbReference type="GO" id="GO:0016020">
    <property type="term" value="C:membrane"/>
    <property type="evidence" value="ECO:0007669"/>
    <property type="project" value="UniProtKB-SubCell"/>
</dbReference>
<dbReference type="InterPro" id="IPR000719">
    <property type="entry name" value="Prot_kinase_dom"/>
</dbReference>
<comment type="subcellular location">
    <subcellularLocation>
        <location evidence="1">Membrane</location>
        <topology evidence="1">Single-pass type I membrane protein</topology>
    </subcellularLocation>
</comment>
<dbReference type="InterPro" id="IPR011009">
    <property type="entry name" value="Kinase-like_dom_sf"/>
</dbReference>
<gene>
    <name evidence="3" type="ORF">GH714_033625</name>
</gene>
<feature type="domain" description="Protein kinase" evidence="2">
    <location>
        <begin position="1"/>
        <end position="110"/>
    </location>
</feature>
<dbReference type="EMBL" id="JAAGAX010000010">
    <property type="protein sequence ID" value="KAF2302181.1"/>
    <property type="molecule type" value="Genomic_DNA"/>
</dbReference>